<dbReference type="InterPro" id="IPR018200">
    <property type="entry name" value="USP_CS"/>
</dbReference>
<dbReference type="InterPro" id="IPR013106">
    <property type="entry name" value="Ig_V-set"/>
</dbReference>
<evidence type="ECO:0000256" key="3">
    <source>
        <dbReference type="SAM" id="Phobius"/>
    </source>
</evidence>
<dbReference type="PROSITE" id="PS00973">
    <property type="entry name" value="USP_2"/>
    <property type="match status" value="1"/>
</dbReference>
<keyword evidence="4" id="KW-0732">Signal</keyword>
<dbReference type="Pfam" id="PF00443">
    <property type="entry name" value="UCH"/>
    <property type="match status" value="1"/>
</dbReference>
<dbReference type="GO" id="GO:0004843">
    <property type="term" value="F:cysteine-type deubiquitinase activity"/>
    <property type="evidence" value="ECO:0007669"/>
    <property type="project" value="UniProtKB-UniRule"/>
</dbReference>
<proteinExistence type="inferred from homology"/>
<dbReference type="PANTHER" id="PTHR24006:SF915">
    <property type="entry name" value="UBIQUITIN CARBOXYL-TERMINAL HYDROLASE-RELATED"/>
    <property type="match status" value="1"/>
</dbReference>
<evidence type="ECO:0000256" key="4">
    <source>
        <dbReference type="SAM" id="SignalP"/>
    </source>
</evidence>
<dbReference type="GO" id="GO:0005829">
    <property type="term" value="C:cytosol"/>
    <property type="evidence" value="ECO:0007669"/>
    <property type="project" value="TreeGrafter"/>
</dbReference>
<comment type="similarity">
    <text evidence="1">Belongs to the peptidase C19 family.</text>
</comment>
<evidence type="ECO:0000256" key="2">
    <source>
        <dbReference type="SAM" id="MobiDB-lite"/>
    </source>
</evidence>
<evidence type="ECO:0000313" key="6">
    <source>
        <dbReference type="EMBL" id="OCT63605.1"/>
    </source>
</evidence>
<feature type="compositionally biased region" description="Basic and acidic residues" evidence="2">
    <location>
        <begin position="238"/>
        <end position="258"/>
    </location>
</feature>
<evidence type="ECO:0000313" key="7">
    <source>
        <dbReference type="Proteomes" id="UP000694892"/>
    </source>
</evidence>
<feature type="chain" id="PRO_5038090009" description="Ubiquitin carboxyl-terminal hydrolase" evidence="4">
    <location>
        <begin position="26"/>
        <end position="624"/>
    </location>
</feature>
<dbReference type="Pfam" id="PF07686">
    <property type="entry name" value="V-set"/>
    <property type="match status" value="1"/>
</dbReference>
<dbReference type="InterPro" id="IPR050164">
    <property type="entry name" value="Peptidase_C19"/>
</dbReference>
<feature type="region of interest" description="Disordered" evidence="2">
    <location>
        <begin position="148"/>
        <end position="172"/>
    </location>
</feature>
<keyword evidence="1" id="KW-0645">Protease</keyword>
<dbReference type="EC" id="3.4.19.12" evidence="1"/>
<organism evidence="6 7">
    <name type="scientific">Xenopus laevis</name>
    <name type="common">African clawed frog</name>
    <dbReference type="NCBI Taxonomy" id="8355"/>
    <lineage>
        <taxon>Eukaryota</taxon>
        <taxon>Metazoa</taxon>
        <taxon>Chordata</taxon>
        <taxon>Craniata</taxon>
        <taxon>Vertebrata</taxon>
        <taxon>Euteleostomi</taxon>
        <taxon>Amphibia</taxon>
        <taxon>Batrachia</taxon>
        <taxon>Anura</taxon>
        <taxon>Pipoidea</taxon>
        <taxon>Pipidae</taxon>
        <taxon>Xenopodinae</taxon>
        <taxon>Xenopus</taxon>
        <taxon>Xenopus</taxon>
    </lineage>
</organism>
<feature type="region of interest" description="Disordered" evidence="2">
    <location>
        <begin position="236"/>
        <end position="284"/>
    </location>
</feature>
<feature type="region of interest" description="Disordered" evidence="2">
    <location>
        <begin position="522"/>
        <end position="553"/>
    </location>
</feature>
<gene>
    <name evidence="6" type="ORF">XELAEV_18044703mg</name>
</gene>
<dbReference type="EMBL" id="CM004482">
    <property type="protein sequence ID" value="OCT63605.1"/>
    <property type="molecule type" value="Genomic_DNA"/>
</dbReference>
<dbReference type="InterPro" id="IPR001394">
    <property type="entry name" value="Peptidase_C19_UCH"/>
</dbReference>
<reference evidence="7" key="1">
    <citation type="journal article" date="2016" name="Nature">
        <title>Genome evolution in the allotetraploid frog Xenopus laevis.</title>
        <authorList>
            <person name="Session A.M."/>
            <person name="Uno Y."/>
            <person name="Kwon T."/>
            <person name="Chapman J.A."/>
            <person name="Toyoda A."/>
            <person name="Takahashi S."/>
            <person name="Fukui A."/>
            <person name="Hikosaka A."/>
            <person name="Suzuki A."/>
            <person name="Kondo M."/>
            <person name="van Heeringen S.J."/>
            <person name="Quigley I."/>
            <person name="Heinz S."/>
            <person name="Ogino H."/>
            <person name="Ochi H."/>
            <person name="Hellsten U."/>
            <person name="Lyons J.B."/>
            <person name="Simakov O."/>
            <person name="Putnam N."/>
            <person name="Stites J."/>
            <person name="Kuroki Y."/>
            <person name="Tanaka T."/>
            <person name="Michiue T."/>
            <person name="Watanabe M."/>
            <person name="Bogdanovic O."/>
            <person name="Lister R."/>
            <person name="Georgiou G."/>
            <person name="Paranjpe S.S."/>
            <person name="van Kruijsbergen I."/>
            <person name="Shu S."/>
            <person name="Carlson J."/>
            <person name="Kinoshita T."/>
            <person name="Ohta Y."/>
            <person name="Mawaribuchi S."/>
            <person name="Jenkins J."/>
            <person name="Grimwood J."/>
            <person name="Schmutz J."/>
            <person name="Mitros T."/>
            <person name="Mozaffari S.V."/>
            <person name="Suzuki Y."/>
            <person name="Haramoto Y."/>
            <person name="Yamamoto T.S."/>
            <person name="Takagi C."/>
            <person name="Heald R."/>
            <person name="Miller K."/>
            <person name="Haudenschild C."/>
            <person name="Kitzman J."/>
            <person name="Nakayama T."/>
            <person name="Izutsu Y."/>
            <person name="Robert J."/>
            <person name="Fortriede J."/>
            <person name="Burns K."/>
            <person name="Lotay V."/>
            <person name="Karimi K."/>
            <person name="Yasuoka Y."/>
            <person name="Dichmann D.S."/>
            <person name="Flajnik M.F."/>
            <person name="Houston D.W."/>
            <person name="Shendure J."/>
            <person name="DuPasquier L."/>
            <person name="Vize P.D."/>
            <person name="Zorn A.M."/>
            <person name="Ito M."/>
            <person name="Marcotte E.M."/>
            <person name="Wallingford J.B."/>
            <person name="Ito Y."/>
            <person name="Asashima M."/>
            <person name="Ueno N."/>
            <person name="Matsuda Y."/>
            <person name="Veenstra G.J."/>
            <person name="Fujiyama A."/>
            <person name="Harland R.M."/>
            <person name="Taira M."/>
            <person name="Rokhsar D.S."/>
        </authorList>
    </citation>
    <scope>NUCLEOTIDE SEQUENCE [LARGE SCALE GENOMIC DNA]</scope>
    <source>
        <strain evidence="7">J</strain>
    </source>
</reference>
<keyword evidence="3" id="KW-0812">Transmembrane</keyword>
<dbReference type="GO" id="GO:0005634">
    <property type="term" value="C:nucleus"/>
    <property type="evidence" value="ECO:0007669"/>
    <property type="project" value="TreeGrafter"/>
</dbReference>
<dbReference type="InterPro" id="IPR013783">
    <property type="entry name" value="Ig-like_fold"/>
</dbReference>
<dbReference type="PANTHER" id="PTHR24006">
    <property type="entry name" value="UBIQUITIN CARBOXYL-TERMINAL HYDROLASE"/>
    <property type="match status" value="1"/>
</dbReference>
<keyword evidence="3" id="KW-1133">Transmembrane helix</keyword>
<dbReference type="Gene3D" id="3.90.70.10">
    <property type="entry name" value="Cysteine proteinases"/>
    <property type="match status" value="1"/>
</dbReference>
<evidence type="ECO:0000259" key="5">
    <source>
        <dbReference type="PROSITE" id="PS50235"/>
    </source>
</evidence>
<keyword evidence="1" id="KW-0788">Thiol protease</keyword>
<name>A0A974H416_XENLA</name>
<dbReference type="GO" id="GO:0016579">
    <property type="term" value="P:protein deubiquitination"/>
    <property type="evidence" value="ECO:0007669"/>
    <property type="project" value="InterPro"/>
</dbReference>
<dbReference type="CDD" id="cd02257">
    <property type="entry name" value="Peptidase_C19"/>
    <property type="match status" value="1"/>
</dbReference>
<comment type="catalytic activity">
    <reaction evidence="1">
        <text>Thiol-dependent hydrolysis of ester, thioester, amide, peptide and isopeptide bonds formed by the C-terminal Gly of ubiquitin (a 76-residue protein attached to proteins as an intracellular targeting signal).</text>
        <dbReference type="EC" id="3.4.19.12"/>
    </reaction>
</comment>
<dbReference type="InterPro" id="IPR028889">
    <property type="entry name" value="USP"/>
</dbReference>
<feature type="signal peptide" evidence="4">
    <location>
        <begin position="1"/>
        <end position="25"/>
    </location>
</feature>
<dbReference type="InterPro" id="IPR036179">
    <property type="entry name" value="Ig-like_dom_sf"/>
</dbReference>
<dbReference type="GO" id="GO:0000082">
    <property type="term" value="P:G1/S transition of mitotic cell cycle"/>
    <property type="evidence" value="ECO:0007669"/>
    <property type="project" value="TreeGrafter"/>
</dbReference>
<dbReference type="AlphaFoldDB" id="A0A974H416"/>
<feature type="transmembrane region" description="Helical" evidence="3">
    <location>
        <begin position="204"/>
        <end position="228"/>
    </location>
</feature>
<evidence type="ECO:0000256" key="1">
    <source>
        <dbReference type="RuleBase" id="RU366025"/>
    </source>
</evidence>
<keyword evidence="3" id="KW-0472">Membrane</keyword>
<dbReference type="SUPFAM" id="SSF48726">
    <property type="entry name" value="Immunoglobulin"/>
    <property type="match status" value="1"/>
</dbReference>
<feature type="compositionally biased region" description="Basic residues" evidence="2">
    <location>
        <begin position="544"/>
        <end position="553"/>
    </location>
</feature>
<dbReference type="GO" id="GO:0006508">
    <property type="term" value="P:proteolysis"/>
    <property type="evidence" value="ECO:0007669"/>
    <property type="project" value="UniProtKB-KW"/>
</dbReference>
<dbReference type="PROSITE" id="PS00972">
    <property type="entry name" value="USP_1"/>
    <property type="match status" value="1"/>
</dbReference>
<sequence>MTKFFKIIFNMFLFITFLCLTTISAGKIKSVTLSDEKIQLKANTRSIISCYFTPRSSIRNDKVSLEWEKEKGGEYIPLIQFVDNKVKKVSLQDNRFQVFKNLVHRGNCSLIISSTKLIDSGNYQLRLTVGGKLFKPLPRIKVQVEKTKELKQGRLHAPHSGNKNWKKPISDNRKLSTALNHVTSDEKDGEKQPSSNHAKLTPELIAGVTSICSVAVLTFVIACVVYCYRTRSKQKAPAQDEERLTSPEKEMDPKDPKPQCRSKKARKKDKADQENPKPQGFPNLGNTCYMNATLQSLLSVQPFVSDLLQQKIPYKTFQEFVFIRNLYNLIRRKDRYSLKKRRKLLLKLKDSVSISAERFADNEQHDAHDFLTECFSLMKEDIAQLSNEMKNPISCPVKSNFEFDLEYIYICNKCGETRISVNQNNCLFVDILQEDSNSDSASETLQDAVDYYFLDETVEFSCEKCGGNESTLKQKFRSLPRVLIVKLKRYGRTADDTFRIGKLKDKIGVTLSLAVASHCTARTTLPPTSPEMDGNVEEKETKKSEKKKPSKKNKFQPYELKSIVNHSGESAEYGHYFSDVYDRRTKTWLAYDDADINEIDEDVLLPSRAYTGYLFFYIHKSFLE</sequence>
<accession>A0A974H416</accession>
<dbReference type="SUPFAM" id="SSF54001">
    <property type="entry name" value="Cysteine proteinases"/>
    <property type="match status" value="1"/>
</dbReference>
<dbReference type="PROSITE" id="PS50235">
    <property type="entry name" value="USP_3"/>
    <property type="match status" value="1"/>
</dbReference>
<keyword evidence="1" id="KW-0833">Ubl conjugation pathway</keyword>
<protein>
    <recommendedName>
        <fullName evidence="1">Ubiquitin carboxyl-terminal hydrolase</fullName>
        <ecNumber evidence="1">3.4.19.12</ecNumber>
    </recommendedName>
</protein>
<dbReference type="Gene3D" id="2.60.40.10">
    <property type="entry name" value="Immunoglobulins"/>
    <property type="match status" value="1"/>
</dbReference>
<keyword evidence="1" id="KW-0378">Hydrolase</keyword>
<dbReference type="Proteomes" id="UP000694892">
    <property type="component" value="Chromosome 9_10L"/>
</dbReference>
<dbReference type="InterPro" id="IPR038765">
    <property type="entry name" value="Papain-like_cys_pep_sf"/>
</dbReference>
<feature type="domain" description="USP" evidence="5">
    <location>
        <begin position="279"/>
        <end position="620"/>
    </location>
</feature>